<sequence length="242" mass="26401">MTRFAAIFAMILALASPARALDDDVAGYVESNLLAIFYHELGHALIDLMGLPVFGQEEDAADVLSVVLIDAFFEEEAAVQIAYDTAFGFYDDAQQYEPIFWGVHGPDLQRYYTLVCLFYGANPDERADVADELGLPGERAETCEEEFDLAADSWGSVLDELAAGPAQRTDLVLEIDTRNELDVFTAEVMQAEMDALAEDFALPGDLLVAIAPCGEANAFYDPSEALILMCTELTEYLANAAP</sequence>
<feature type="signal peptide" evidence="1">
    <location>
        <begin position="1"/>
        <end position="20"/>
    </location>
</feature>
<dbReference type="Proteomes" id="UP000026249">
    <property type="component" value="Unassembled WGS sequence"/>
</dbReference>
<dbReference type="AlphaFoldDB" id="A0A037ZEY6"/>
<organism evidence="2 3">
    <name type="scientific">Actibacterium mucosum KCTC 23349</name>
    <dbReference type="NCBI Taxonomy" id="1454373"/>
    <lineage>
        <taxon>Bacteria</taxon>
        <taxon>Pseudomonadati</taxon>
        <taxon>Pseudomonadota</taxon>
        <taxon>Alphaproteobacteria</taxon>
        <taxon>Rhodobacterales</taxon>
        <taxon>Roseobacteraceae</taxon>
        <taxon>Actibacterium</taxon>
    </lineage>
</organism>
<dbReference type="STRING" id="1454373.ACMU_14840"/>
<evidence type="ECO:0000256" key="1">
    <source>
        <dbReference type="SAM" id="SignalP"/>
    </source>
</evidence>
<comment type="caution">
    <text evidence="2">The sequence shown here is derived from an EMBL/GenBank/DDBJ whole genome shotgun (WGS) entry which is preliminary data.</text>
</comment>
<proteinExistence type="predicted"/>
<dbReference type="RefSeq" id="WP_051588327.1">
    <property type="nucleotide sequence ID" value="NZ_JFKE01000005.1"/>
</dbReference>
<feature type="chain" id="PRO_5001564306" description="Metallopeptidase" evidence="1">
    <location>
        <begin position="21"/>
        <end position="242"/>
    </location>
</feature>
<evidence type="ECO:0000313" key="3">
    <source>
        <dbReference type="Proteomes" id="UP000026249"/>
    </source>
</evidence>
<dbReference type="Pfam" id="PF14247">
    <property type="entry name" value="DUF4344"/>
    <property type="match status" value="2"/>
</dbReference>
<evidence type="ECO:0008006" key="4">
    <source>
        <dbReference type="Google" id="ProtNLM"/>
    </source>
</evidence>
<keyword evidence="1" id="KW-0732">Signal</keyword>
<name>A0A037ZEY6_9RHOB</name>
<evidence type="ECO:0000313" key="2">
    <source>
        <dbReference type="EMBL" id="KAJ55030.1"/>
    </source>
</evidence>
<keyword evidence="3" id="KW-1185">Reference proteome</keyword>
<dbReference type="EMBL" id="JFKE01000005">
    <property type="protein sequence ID" value="KAJ55030.1"/>
    <property type="molecule type" value="Genomic_DNA"/>
</dbReference>
<accession>A0A037ZEY6</accession>
<protein>
    <recommendedName>
        <fullName evidence="4">Metallopeptidase</fullName>
    </recommendedName>
</protein>
<dbReference type="OrthoDB" id="935695at2"/>
<gene>
    <name evidence="2" type="ORF">ACMU_14840</name>
</gene>
<dbReference type="InterPro" id="IPR025644">
    <property type="entry name" value="DUF4344"/>
</dbReference>
<reference evidence="2 3" key="1">
    <citation type="submission" date="2014-03" db="EMBL/GenBank/DDBJ databases">
        <title>Draft Genome Sequence of Actibacterium mucosum KCTC 23349, a Marine Alphaproteobacterium with Complex Ionic Requirements Isolated from Mediterranean Seawater at Malvarrosa Beach, Valencia, Spain.</title>
        <authorList>
            <person name="Arahal D.R."/>
            <person name="Shao Z."/>
            <person name="Lai Q."/>
            <person name="Pujalte M.J."/>
        </authorList>
    </citation>
    <scope>NUCLEOTIDE SEQUENCE [LARGE SCALE GENOMIC DNA]</scope>
    <source>
        <strain evidence="2 3">KCTC 23349</strain>
    </source>
</reference>